<dbReference type="InterPro" id="IPR001697">
    <property type="entry name" value="Pyr_Knase"/>
</dbReference>
<evidence type="ECO:0000256" key="1">
    <source>
        <dbReference type="ARBA" id="ARBA00001946"/>
    </source>
</evidence>
<dbReference type="InterPro" id="IPR011037">
    <property type="entry name" value="Pyrv_Knase-like_insert_dom_sf"/>
</dbReference>
<protein>
    <recommendedName>
        <fullName evidence="5 14">Pyruvate kinase</fullName>
        <ecNumber evidence="5 14">2.7.1.40</ecNumber>
    </recommendedName>
</protein>
<evidence type="ECO:0000256" key="13">
    <source>
        <dbReference type="ARBA" id="ARBA00023317"/>
    </source>
</evidence>
<keyword evidence="19" id="KW-1185">Reference proteome</keyword>
<dbReference type="GO" id="GO:0030955">
    <property type="term" value="F:potassium ion binding"/>
    <property type="evidence" value="ECO:0007669"/>
    <property type="project" value="UniProtKB-UniRule"/>
</dbReference>
<sequence length="475" mass="51556">MKPLTHRTKVVATIGPASSSPEVIRSMVLAGMNVARLNFSHGSYADHAQIVSTLRQISEELDTPITLLQDLQGPKIRIGQLPDGEVELVKGESLTLVPVEEYSGAPQTVGIDYPYLAQEATLGTQVLLDDGLLELTVIGVMGSAVQCQVVEGGMLKSRKGVNVPSLNLQLPSMTEKDQQDLEFGLAQGIDWVSLSFVRTAEDILTLKRFLADRDASDVPVMAKIEKPQAIANLDAIIQVCDGLMVARGDLGVEMSPERVPVLQKRIIRACNLISMPVITATQMLDSMIRNPRPTRAEASDVANAILDGTDAVMLSGESAVGDYPVKAVEMLVKIAHDVEEDINFVNNPPAETDETHALSEALNTIDHILNLKCIVAFTTTGYTAMIAAGERPKAPVIALTPHPKVYHRLNLVWGVKPVLLDLTLTSFEEEIEQVEKCLLMRHLAEKGDQVLILGGTPAYRPQSTNFMKLHRVGSA</sequence>
<keyword evidence="7" id="KW-0479">Metal-binding</keyword>
<dbReference type="FunFam" id="3.20.20.60:FF:000025">
    <property type="entry name" value="Pyruvate kinase"/>
    <property type="match status" value="1"/>
</dbReference>
<dbReference type="AlphaFoldDB" id="A0A0M2Q1S0"/>
<keyword evidence="9 15" id="KW-0418">Kinase</keyword>
<evidence type="ECO:0000256" key="6">
    <source>
        <dbReference type="ARBA" id="ARBA00022679"/>
    </source>
</evidence>
<evidence type="ECO:0000256" key="9">
    <source>
        <dbReference type="ARBA" id="ARBA00022777"/>
    </source>
</evidence>
<keyword evidence="13 18" id="KW-0670">Pyruvate</keyword>
<keyword evidence="8" id="KW-0547">Nucleotide-binding</keyword>
<dbReference type="InterPro" id="IPR015793">
    <property type="entry name" value="Pyrv_Knase_brl"/>
</dbReference>
<dbReference type="UniPathway" id="UPA00109">
    <property type="reaction ID" value="UER00188"/>
</dbReference>
<evidence type="ECO:0000259" key="16">
    <source>
        <dbReference type="Pfam" id="PF00224"/>
    </source>
</evidence>
<dbReference type="Pfam" id="PF00224">
    <property type="entry name" value="PK"/>
    <property type="match status" value="1"/>
</dbReference>
<comment type="cofactor">
    <cofactor evidence="1">
        <name>Mg(2+)</name>
        <dbReference type="ChEBI" id="CHEBI:18420"/>
    </cofactor>
</comment>
<dbReference type="GO" id="GO:0016301">
    <property type="term" value="F:kinase activity"/>
    <property type="evidence" value="ECO:0007669"/>
    <property type="project" value="UniProtKB-KW"/>
</dbReference>
<dbReference type="GO" id="GO:0000287">
    <property type="term" value="F:magnesium ion binding"/>
    <property type="evidence" value="ECO:0007669"/>
    <property type="project" value="UniProtKB-UniRule"/>
</dbReference>
<dbReference type="RefSeq" id="WP_026099315.1">
    <property type="nucleotide sequence ID" value="NZ_KB235933.1"/>
</dbReference>
<dbReference type="GO" id="GO:0005524">
    <property type="term" value="F:ATP binding"/>
    <property type="evidence" value="ECO:0007669"/>
    <property type="project" value="UniProtKB-KW"/>
</dbReference>
<evidence type="ECO:0000256" key="7">
    <source>
        <dbReference type="ARBA" id="ARBA00022723"/>
    </source>
</evidence>
<comment type="cofactor">
    <cofactor evidence="2">
        <name>K(+)</name>
        <dbReference type="ChEBI" id="CHEBI:29103"/>
    </cofactor>
</comment>
<accession>A0A0M2Q1S0</accession>
<dbReference type="SUPFAM" id="SSF50800">
    <property type="entry name" value="PK beta-barrel domain-like"/>
    <property type="match status" value="1"/>
</dbReference>
<feature type="domain" description="Pyruvate kinase C-terminal" evidence="17">
    <location>
        <begin position="357"/>
        <end position="470"/>
    </location>
</feature>
<dbReference type="PANTHER" id="PTHR11817">
    <property type="entry name" value="PYRUVATE KINASE"/>
    <property type="match status" value="1"/>
</dbReference>
<dbReference type="NCBIfam" id="NF004491">
    <property type="entry name" value="PRK05826.1"/>
    <property type="match status" value="1"/>
</dbReference>
<evidence type="ECO:0000256" key="14">
    <source>
        <dbReference type="NCBIfam" id="TIGR01064"/>
    </source>
</evidence>
<evidence type="ECO:0000256" key="4">
    <source>
        <dbReference type="ARBA" id="ARBA00008663"/>
    </source>
</evidence>
<evidence type="ECO:0000256" key="3">
    <source>
        <dbReference type="ARBA" id="ARBA00004997"/>
    </source>
</evidence>
<dbReference type="Pfam" id="PF02887">
    <property type="entry name" value="PK_C"/>
    <property type="match status" value="1"/>
</dbReference>
<comment type="caution">
    <text evidence="18">The sequence shown here is derived from an EMBL/GenBank/DDBJ whole genome shotgun (WGS) entry which is preliminary data.</text>
</comment>
<dbReference type="OrthoDB" id="9812123at2"/>
<evidence type="ECO:0000256" key="2">
    <source>
        <dbReference type="ARBA" id="ARBA00001958"/>
    </source>
</evidence>
<dbReference type="Gene3D" id="2.40.33.10">
    <property type="entry name" value="PK beta-barrel domain-like"/>
    <property type="match status" value="1"/>
</dbReference>
<name>A0A0M2Q1S0_PROHO</name>
<proteinExistence type="inferred from homology"/>
<evidence type="ECO:0000313" key="18">
    <source>
        <dbReference type="EMBL" id="KKJ00572.1"/>
    </source>
</evidence>
<evidence type="ECO:0000256" key="12">
    <source>
        <dbReference type="ARBA" id="ARBA00023152"/>
    </source>
</evidence>
<dbReference type="NCBIfam" id="TIGR01064">
    <property type="entry name" value="pyruv_kin"/>
    <property type="match status" value="1"/>
</dbReference>
<evidence type="ECO:0000256" key="10">
    <source>
        <dbReference type="ARBA" id="ARBA00022840"/>
    </source>
</evidence>
<organism evidence="18 19">
    <name type="scientific">Prochlorothrix hollandica PCC 9006 = CALU 1027</name>
    <dbReference type="NCBI Taxonomy" id="317619"/>
    <lineage>
        <taxon>Bacteria</taxon>
        <taxon>Bacillati</taxon>
        <taxon>Cyanobacteriota</taxon>
        <taxon>Cyanophyceae</taxon>
        <taxon>Prochlorotrichales</taxon>
        <taxon>Prochlorotrichaceae</taxon>
        <taxon>Prochlorothrix</taxon>
    </lineage>
</organism>
<dbReference type="PRINTS" id="PR01050">
    <property type="entry name" value="PYRUVTKNASE"/>
</dbReference>
<keyword evidence="12 15" id="KW-0324">Glycolysis</keyword>
<dbReference type="Gene3D" id="3.20.20.60">
    <property type="entry name" value="Phosphoenolpyruvate-binding domains"/>
    <property type="match status" value="1"/>
</dbReference>
<dbReference type="STRING" id="317619.GCA_000332315_00926"/>
<dbReference type="FunFam" id="2.40.33.10:FF:000001">
    <property type="entry name" value="Pyruvate kinase"/>
    <property type="match status" value="1"/>
</dbReference>
<dbReference type="GO" id="GO:0004743">
    <property type="term" value="F:pyruvate kinase activity"/>
    <property type="evidence" value="ECO:0007669"/>
    <property type="project" value="UniProtKB-UniRule"/>
</dbReference>
<dbReference type="EC" id="2.7.1.40" evidence="5 14"/>
<evidence type="ECO:0000256" key="8">
    <source>
        <dbReference type="ARBA" id="ARBA00022741"/>
    </source>
</evidence>
<dbReference type="Proteomes" id="UP000034681">
    <property type="component" value="Unassembled WGS sequence"/>
</dbReference>
<evidence type="ECO:0000256" key="5">
    <source>
        <dbReference type="ARBA" id="ARBA00012142"/>
    </source>
</evidence>
<comment type="catalytic activity">
    <reaction evidence="15">
        <text>pyruvate + ATP = phosphoenolpyruvate + ADP + H(+)</text>
        <dbReference type="Rhea" id="RHEA:18157"/>
        <dbReference type="ChEBI" id="CHEBI:15361"/>
        <dbReference type="ChEBI" id="CHEBI:15378"/>
        <dbReference type="ChEBI" id="CHEBI:30616"/>
        <dbReference type="ChEBI" id="CHEBI:58702"/>
        <dbReference type="ChEBI" id="CHEBI:456216"/>
        <dbReference type="EC" id="2.7.1.40"/>
    </reaction>
</comment>
<feature type="domain" description="Pyruvate kinase barrel" evidence="16">
    <location>
        <begin position="6"/>
        <end position="328"/>
    </location>
</feature>
<comment type="pathway">
    <text evidence="3 15">Carbohydrate degradation; glycolysis; pyruvate from D-glyceraldehyde 3-phosphate: step 5/5.</text>
</comment>
<keyword evidence="10" id="KW-0067">ATP-binding</keyword>
<reference evidence="18" key="1">
    <citation type="submission" date="2012-04" db="EMBL/GenBank/DDBJ databases">
        <authorList>
            <person name="Borisov I.G."/>
            <person name="Ivanikova N.V."/>
            <person name="Pinevich A.V."/>
        </authorList>
    </citation>
    <scope>NUCLEOTIDE SEQUENCE</scope>
    <source>
        <strain evidence="18">CALU 1027</strain>
    </source>
</reference>
<gene>
    <name evidence="18" type="ORF">PROH_10785</name>
</gene>
<dbReference type="InterPro" id="IPR036918">
    <property type="entry name" value="Pyrv_Knase_C_sf"/>
</dbReference>
<dbReference type="SUPFAM" id="SSF51621">
    <property type="entry name" value="Phosphoenolpyruvate/pyruvate domain"/>
    <property type="match status" value="1"/>
</dbReference>
<dbReference type="InterPro" id="IPR015813">
    <property type="entry name" value="Pyrv/PenolPyrv_kinase-like_dom"/>
</dbReference>
<dbReference type="Gene3D" id="3.40.1380.20">
    <property type="entry name" value="Pyruvate kinase, C-terminal domain"/>
    <property type="match status" value="1"/>
</dbReference>
<dbReference type="InterPro" id="IPR040442">
    <property type="entry name" value="Pyrv_kinase-like_dom_sf"/>
</dbReference>
<evidence type="ECO:0000256" key="11">
    <source>
        <dbReference type="ARBA" id="ARBA00022842"/>
    </source>
</evidence>
<dbReference type="eggNOG" id="COG0469">
    <property type="taxonomic scope" value="Bacteria"/>
</dbReference>
<dbReference type="NCBIfam" id="NF004978">
    <property type="entry name" value="PRK06354.1"/>
    <property type="match status" value="1"/>
</dbReference>
<comment type="similarity">
    <text evidence="4 15">Belongs to the pyruvate kinase family.</text>
</comment>
<evidence type="ECO:0000259" key="17">
    <source>
        <dbReference type="Pfam" id="PF02887"/>
    </source>
</evidence>
<evidence type="ECO:0000313" key="19">
    <source>
        <dbReference type="Proteomes" id="UP000034681"/>
    </source>
</evidence>
<keyword evidence="11 15" id="KW-0460">Magnesium</keyword>
<keyword evidence="6 15" id="KW-0808">Transferase</keyword>
<dbReference type="EMBL" id="AJTX02000004">
    <property type="protein sequence ID" value="KKJ00572.1"/>
    <property type="molecule type" value="Genomic_DNA"/>
</dbReference>
<dbReference type="InterPro" id="IPR018209">
    <property type="entry name" value="Pyrv_Knase_AS"/>
</dbReference>
<dbReference type="PROSITE" id="PS00110">
    <property type="entry name" value="PYRUVATE_KINASE"/>
    <property type="match status" value="1"/>
</dbReference>
<dbReference type="SUPFAM" id="SSF52935">
    <property type="entry name" value="PK C-terminal domain-like"/>
    <property type="match status" value="1"/>
</dbReference>
<dbReference type="InterPro" id="IPR015795">
    <property type="entry name" value="Pyrv_Knase_C"/>
</dbReference>
<evidence type="ECO:0000256" key="15">
    <source>
        <dbReference type="RuleBase" id="RU000504"/>
    </source>
</evidence>
<dbReference type="InterPro" id="IPR015806">
    <property type="entry name" value="Pyrv_Knase_insert_dom_sf"/>
</dbReference>